<evidence type="ECO:0000256" key="1">
    <source>
        <dbReference type="SAM" id="Phobius"/>
    </source>
</evidence>
<proteinExistence type="predicted"/>
<feature type="domain" description="VTT" evidence="2">
    <location>
        <begin position="23"/>
        <end position="143"/>
    </location>
</feature>
<dbReference type="RefSeq" id="WP_203539214.1">
    <property type="nucleotide sequence ID" value="NZ_JAESND010000007.1"/>
</dbReference>
<comment type="caution">
    <text evidence="3">The sequence shown here is derived from an EMBL/GenBank/DDBJ whole genome shotgun (WGS) entry which is preliminary data.</text>
</comment>
<protein>
    <submittedName>
        <fullName evidence="3">DedA family protein</fullName>
    </submittedName>
</protein>
<keyword evidence="1" id="KW-0472">Membrane</keyword>
<feature type="transmembrane region" description="Helical" evidence="1">
    <location>
        <begin position="123"/>
        <end position="145"/>
    </location>
</feature>
<keyword evidence="4" id="KW-1185">Reference proteome</keyword>
<name>A0ABS2BMX9_9NEIS</name>
<dbReference type="PANTHER" id="PTHR42709:SF2">
    <property type="entry name" value="INNER MEMBRANE PROTEIN YOHD"/>
    <property type="match status" value="1"/>
</dbReference>
<accession>A0ABS2BMX9</accession>
<gene>
    <name evidence="3" type="ORF">JMJ54_14220</name>
</gene>
<dbReference type="Proteomes" id="UP000809431">
    <property type="component" value="Unassembled WGS sequence"/>
</dbReference>
<dbReference type="InterPro" id="IPR051311">
    <property type="entry name" value="DedA_domain"/>
</dbReference>
<reference evidence="3 4" key="1">
    <citation type="submission" date="2021-01" db="EMBL/GenBank/DDBJ databases">
        <title>Draft Genome Sequence and Polyhydroxyalkanoate Biosynthetic Potential of Jeongeupia naejangsanensis Type Strain DSM 24253.</title>
        <authorList>
            <person name="Turrini P."/>
            <person name="Artuso I."/>
            <person name="Lugli G.A."/>
            <person name="Frangipani E."/>
            <person name="Ventura M."/>
            <person name="Visca P."/>
        </authorList>
    </citation>
    <scope>NUCLEOTIDE SEQUENCE [LARGE SCALE GENOMIC DNA]</scope>
    <source>
        <strain evidence="3 4">DSM 24253</strain>
    </source>
</reference>
<organism evidence="3 4">
    <name type="scientific">Jeongeupia naejangsanensis</name>
    <dbReference type="NCBI Taxonomy" id="613195"/>
    <lineage>
        <taxon>Bacteria</taxon>
        <taxon>Pseudomonadati</taxon>
        <taxon>Pseudomonadota</taxon>
        <taxon>Betaproteobacteria</taxon>
        <taxon>Neisseriales</taxon>
        <taxon>Chitinibacteraceae</taxon>
        <taxon>Jeongeupia</taxon>
    </lineage>
</organism>
<evidence type="ECO:0000313" key="4">
    <source>
        <dbReference type="Proteomes" id="UP000809431"/>
    </source>
</evidence>
<evidence type="ECO:0000259" key="2">
    <source>
        <dbReference type="Pfam" id="PF09335"/>
    </source>
</evidence>
<keyword evidence="1" id="KW-1133">Transmembrane helix</keyword>
<dbReference type="InterPro" id="IPR032816">
    <property type="entry name" value="VTT_dom"/>
</dbReference>
<dbReference type="Pfam" id="PF09335">
    <property type="entry name" value="VTT_dom"/>
    <property type="match status" value="1"/>
</dbReference>
<dbReference type="PANTHER" id="PTHR42709">
    <property type="entry name" value="ALKALINE PHOSPHATASE LIKE PROTEIN"/>
    <property type="match status" value="1"/>
</dbReference>
<feature type="transmembrane region" description="Helical" evidence="1">
    <location>
        <begin position="39"/>
        <end position="63"/>
    </location>
</feature>
<feature type="transmembrane region" description="Helical" evidence="1">
    <location>
        <begin position="12"/>
        <end position="33"/>
    </location>
</feature>
<sequence length="185" mass="20126">MSIAQLLSEYGYLAVFIGCLFEGETVLILAGFAAHEGYLSLPLVLLTALCGGTLGDQVFFLLGHRFGPQLIARFPRWQPAAERVSALLRRYHSGLIIGIRFMYGLRIVGPIMIGSSGIPIRRFVVLNLLGAALWATVVGGAGYAFGQSVQWLFAGASHYEAIAVISVIGAALLVAVLRHRWRRNR</sequence>
<keyword evidence="1" id="KW-0812">Transmembrane</keyword>
<evidence type="ECO:0000313" key="3">
    <source>
        <dbReference type="EMBL" id="MBM3116987.1"/>
    </source>
</evidence>
<feature type="transmembrane region" description="Helical" evidence="1">
    <location>
        <begin position="157"/>
        <end position="177"/>
    </location>
</feature>
<dbReference type="EMBL" id="JAESND010000007">
    <property type="protein sequence ID" value="MBM3116987.1"/>
    <property type="molecule type" value="Genomic_DNA"/>
</dbReference>